<gene>
    <name evidence="6" type="ORF">J4573_14095</name>
</gene>
<dbReference type="InterPro" id="IPR057326">
    <property type="entry name" value="KR_dom"/>
</dbReference>
<evidence type="ECO:0000256" key="3">
    <source>
        <dbReference type="ARBA" id="ARBA00023002"/>
    </source>
</evidence>
<dbReference type="PANTHER" id="PTHR43943">
    <property type="entry name" value="DEHYDROGENASE/REDUCTASE (SDR FAMILY) MEMBER 4"/>
    <property type="match status" value="1"/>
</dbReference>
<keyword evidence="4" id="KW-0520">NAD</keyword>
<dbReference type="InterPro" id="IPR036291">
    <property type="entry name" value="NAD(P)-bd_dom_sf"/>
</dbReference>
<evidence type="ECO:0000259" key="5">
    <source>
        <dbReference type="SMART" id="SM00822"/>
    </source>
</evidence>
<dbReference type="PANTHER" id="PTHR43943:SF17">
    <property type="entry name" value="3-PHENYLPROPIONATE-DIHYDRODIOL_CINNAMIC ACID-DIHYDRODIOL DEHYDROGENASE"/>
    <property type="match status" value="1"/>
</dbReference>
<comment type="caution">
    <text evidence="6">The sequence shown here is derived from an EMBL/GenBank/DDBJ whole genome shotgun (WGS) entry which is preliminary data.</text>
</comment>
<dbReference type="Gene3D" id="3.40.50.720">
    <property type="entry name" value="NAD(P)-binding Rossmann-like Domain"/>
    <property type="match status" value="1"/>
</dbReference>
<dbReference type="SMART" id="SM00822">
    <property type="entry name" value="PKS_KR"/>
    <property type="match status" value="1"/>
</dbReference>
<dbReference type="InterPro" id="IPR002347">
    <property type="entry name" value="SDR_fam"/>
</dbReference>
<dbReference type="EMBL" id="JAGEOJ010000005">
    <property type="protein sequence ID" value="MBO2448231.1"/>
    <property type="molecule type" value="Genomic_DNA"/>
</dbReference>
<evidence type="ECO:0000256" key="4">
    <source>
        <dbReference type="ARBA" id="ARBA00023027"/>
    </source>
</evidence>
<organism evidence="6 7">
    <name type="scientific">Actinomadura barringtoniae</name>
    <dbReference type="NCBI Taxonomy" id="1427535"/>
    <lineage>
        <taxon>Bacteria</taxon>
        <taxon>Bacillati</taxon>
        <taxon>Actinomycetota</taxon>
        <taxon>Actinomycetes</taxon>
        <taxon>Streptosporangiales</taxon>
        <taxon>Thermomonosporaceae</taxon>
        <taxon>Actinomadura</taxon>
    </lineage>
</organism>
<feature type="domain" description="Ketoreductase" evidence="5">
    <location>
        <begin position="22"/>
        <end position="218"/>
    </location>
</feature>
<evidence type="ECO:0000313" key="6">
    <source>
        <dbReference type="EMBL" id="MBO2448231.1"/>
    </source>
</evidence>
<evidence type="ECO:0000313" key="7">
    <source>
        <dbReference type="Proteomes" id="UP000669179"/>
    </source>
</evidence>
<dbReference type="SUPFAM" id="SSF51735">
    <property type="entry name" value="NAD(P)-binding Rossmann-fold domains"/>
    <property type="match status" value="1"/>
</dbReference>
<proteinExistence type="inferred from homology"/>
<accession>A0A939PGS9</accession>
<dbReference type="InterPro" id="IPR020904">
    <property type="entry name" value="Sc_DH/Rdtase_CS"/>
</dbReference>
<dbReference type="AlphaFoldDB" id="A0A939PGS9"/>
<dbReference type="NCBIfam" id="NF004528">
    <property type="entry name" value="PRK05875.1"/>
    <property type="match status" value="1"/>
</dbReference>
<keyword evidence="7" id="KW-1185">Reference proteome</keyword>
<comment type="similarity">
    <text evidence="1">Belongs to the short-chain dehydrogenases/reductases (SDR) family.</text>
</comment>
<dbReference type="PRINTS" id="PR00081">
    <property type="entry name" value="GDHRDH"/>
</dbReference>
<name>A0A939PGS9_9ACTN</name>
<dbReference type="GO" id="GO:0016491">
    <property type="term" value="F:oxidoreductase activity"/>
    <property type="evidence" value="ECO:0007669"/>
    <property type="project" value="UniProtKB-KW"/>
</dbReference>
<keyword evidence="2" id="KW-0058">Aromatic hydrocarbons catabolism</keyword>
<sequence length="289" mass="29252">MSSPSGTPLSGTALSETALSGTAALVTGGGSGIGLACARRLAADGAVVTICGRTEERLKAAADQIGARYVVADVTDEAQVIEAVRAAAEAAEGAPLRAVVHSAGGSTSIGPLPSLDTDSWRATLELNATGTMLTLKHSSRAMARAGGGAFVAISSIASSNTHRWFGAYGVSKAAVDHLVALGADELGAAGIRVNGIRPGLVRTELVAGIADPGPILDDYIACMPLARVGEPDDIAEAARFLVGPESSWITGQVINVDGGHHLRRGPDYSAMFEPMFGADALNGAPPEED</sequence>
<dbReference type="Proteomes" id="UP000669179">
    <property type="component" value="Unassembled WGS sequence"/>
</dbReference>
<dbReference type="CDD" id="cd05233">
    <property type="entry name" value="SDR_c"/>
    <property type="match status" value="1"/>
</dbReference>
<evidence type="ECO:0000256" key="1">
    <source>
        <dbReference type="ARBA" id="ARBA00006484"/>
    </source>
</evidence>
<dbReference type="PROSITE" id="PS00061">
    <property type="entry name" value="ADH_SHORT"/>
    <property type="match status" value="1"/>
</dbReference>
<reference evidence="6" key="1">
    <citation type="submission" date="2021-03" db="EMBL/GenBank/DDBJ databases">
        <authorList>
            <person name="Kanchanasin P."/>
            <person name="Saeng-In P."/>
            <person name="Phongsopitanun W."/>
            <person name="Yuki M."/>
            <person name="Kudo T."/>
            <person name="Ohkuma M."/>
            <person name="Tanasupawat S."/>
        </authorList>
    </citation>
    <scope>NUCLEOTIDE SEQUENCE</scope>
    <source>
        <strain evidence="6">GKU 128</strain>
    </source>
</reference>
<protein>
    <submittedName>
        <fullName evidence="6">SDR family oxidoreductase</fullName>
    </submittedName>
</protein>
<dbReference type="FunFam" id="3.40.50.720:FF:000084">
    <property type="entry name" value="Short-chain dehydrogenase reductase"/>
    <property type="match status" value="1"/>
</dbReference>
<evidence type="ECO:0000256" key="2">
    <source>
        <dbReference type="ARBA" id="ARBA00022797"/>
    </source>
</evidence>
<dbReference type="Pfam" id="PF13561">
    <property type="entry name" value="adh_short_C2"/>
    <property type="match status" value="1"/>
</dbReference>
<keyword evidence="3" id="KW-0560">Oxidoreductase</keyword>